<dbReference type="RefSeq" id="WP_135550584.1">
    <property type="nucleotide sequence ID" value="NZ_SPQQ01000009.1"/>
</dbReference>
<comment type="cofactor">
    <cofactor evidence="3">
        <name>Mn(2+)</name>
        <dbReference type="ChEBI" id="CHEBI:29035"/>
    </cofactor>
    <text evidence="3">The Mn(2+) ion enhances activity.</text>
</comment>
<organism evidence="5 6">
    <name type="scientific">Desulfosporosinus fructosivorans</name>
    <dbReference type="NCBI Taxonomy" id="2018669"/>
    <lineage>
        <taxon>Bacteria</taxon>
        <taxon>Bacillati</taxon>
        <taxon>Bacillota</taxon>
        <taxon>Clostridia</taxon>
        <taxon>Eubacteriales</taxon>
        <taxon>Desulfitobacteriaceae</taxon>
        <taxon>Desulfosporosinus</taxon>
    </lineage>
</organism>
<dbReference type="PANTHER" id="PTHR11014:SF63">
    <property type="entry name" value="METALLOPEPTIDASE, PUTATIVE (AFU_ORTHOLOGUE AFUA_6G09600)-RELATED"/>
    <property type="match status" value="1"/>
</dbReference>
<evidence type="ECO:0000259" key="4">
    <source>
        <dbReference type="Pfam" id="PF07687"/>
    </source>
</evidence>
<dbReference type="NCBIfam" id="TIGR01891">
    <property type="entry name" value="amidohydrolases"/>
    <property type="match status" value="1"/>
</dbReference>
<proteinExistence type="inferred from homology"/>
<gene>
    <name evidence="5" type="ORF">E4K67_21780</name>
</gene>
<dbReference type="GO" id="GO:0046872">
    <property type="term" value="F:metal ion binding"/>
    <property type="evidence" value="ECO:0007669"/>
    <property type="project" value="UniProtKB-KW"/>
</dbReference>
<feature type="binding site" evidence="3">
    <location>
        <position position="102"/>
    </location>
    <ligand>
        <name>Mn(2+)</name>
        <dbReference type="ChEBI" id="CHEBI:29035"/>
        <label>2</label>
    </ligand>
</feature>
<dbReference type="PANTHER" id="PTHR11014">
    <property type="entry name" value="PEPTIDASE M20 FAMILY MEMBER"/>
    <property type="match status" value="1"/>
</dbReference>
<dbReference type="InterPro" id="IPR011650">
    <property type="entry name" value="Peptidase_M20_dimer"/>
</dbReference>
<dbReference type="InterPro" id="IPR017439">
    <property type="entry name" value="Amidohydrolase"/>
</dbReference>
<sequence length="390" mass="42842">MINVNFLVASIKDQVISWRRHLHQNPELSYHEGDTSQFIYNTLLTCGNLEVTRPTKTSVMAQLVGKKPGKVVAIRADMDALPVQEETTVNFASQNPGVMHACGHDAHTAMLLGVAKVFCGMQEDLTGELRFIFQHAEELFPPGGAEELVEAGVMDGVDYIIGGHVWTPLEIGKIGLTYGPMMASPDSFYLTIKGKGGHGAMPHQTIDAIVIGAEVVVNLQHIVARNIDPLDQVVVSVCRFVGGTSNNIIPNKVQIDGTIRTLNPKLREEVPLLLERIVQGITSAHGADYDLKVIKGYRQVLNDESVVRILEETVREVMGNEAIEFVRPSMGAEDFSAYLQKAKGAFFFIGGGNQEKGYIYPHHHPCFMIDEDALQNGMKIFIQAALKLLV</sequence>
<evidence type="ECO:0000256" key="3">
    <source>
        <dbReference type="PIRSR" id="PIRSR005962-1"/>
    </source>
</evidence>
<keyword evidence="2 5" id="KW-0378">Hydrolase</keyword>
<feature type="binding site" evidence="3">
    <location>
        <position position="164"/>
    </location>
    <ligand>
        <name>Mn(2+)</name>
        <dbReference type="ChEBI" id="CHEBI:29035"/>
        <label>2</label>
    </ligand>
</feature>
<dbReference type="Pfam" id="PF07687">
    <property type="entry name" value="M20_dimer"/>
    <property type="match status" value="1"/>
</dbReference>
<dbReference type="SUPFAM" id="SSF53187">
    <property type="entry name" value="Zn-dependent exopeptidases"/>
    <property type="match status" value="1"/>
</dbReference>
<keyword evidence="3" id="KW-0479">Metal-binding</keyword>
<keyword evidence="3" id="KW-0464">Manganese</keyword>
<evidence type="ECO:0000313" key="5">
    <source>
        <dbReference type="EMBL" id="TGE36160.1"/>
    </source>
</evidence>
<protein>
    <submittedName>
        <fullName evidence="5">Amidohydrolase</fullName>
    </submittedName>
</protein>
<dbReference type="InterPro" id="IPR002933">
    <property type="entry name" value="Peptidase_M20"/>
</dbReference>
<dbReference type="SUPFAM" id="SSF55031">
    <property type="entry name" value="Bacterial exopeptidase dimerisation domain"/>
    <property type="match status" value="1"/>
</dbReference>
<evidence type="ECO:0000256" key="1">
    <source>
        <dbReference type="ARBA" id="ARBA00006153"/>
    </source>
</evidence>
<keyword evidence="6" id="KW-1185">Reference proteome</keyword>
<dbReference type="InterPro" id="IPR036264">
    <property type="entry name" value="Bact_exopeptidase_dim_dom"/>
</dbReference>
<dbReference type="EMBL" id="SPQQ01000009">
    <property type="protein sequence ID" value="TGE36160.1"/>
    <property type="molecule type" value="Genomic_DNA"/>
</dbReference>
<dbReference type="GO" id="GO:0016787">
    <property type="term" value="F:hydrolase activity"/>
    <property type="evidence" value="ECO:0007669"/>
    <property type="project" value="UniProtKB-KW"/>
</dbReference>
<accession>A0A4Z0R099</accession>
<dbReference type="FunFam" id="3.30.70.360:FF:000014">
    <property type="entry name" value="N-acyl-L-amino acid amidohydrolase"/>
    <property type="match status" value="1"/>
</dbReference>
<comment type="similarity">
    <text evidence="1">Belongs to the peptidase M20 family.</text>
</comment>
<evidence type="ECO:0000313" key="6">
    <source>
        <dbReference type="Proteomes" id="UP000298460"/>
    </source>
</evidence>
<dbReference type="Gene3D" id="3.40.630.10">
    <property type="entry name" value="Zn peptidases"/>
    <property type="match status" value="1"/>
</dbReference>
<dbReference type="Pfam" id="PF01546">
    <property type="entry name" value="Peptidase_M20"/>
    <property type="match status" value="1"/>
</dbReference>
<dbReference type="PIRSF" id="PIRSF005962">
    <property type="entry name" value="Pept_M20D_amidohydro"/>
    <property type="match status" value="1"/>
</dbReference>
<evidence type="ECO:0000256" key="2">
    <source>
        <dbReference type="ARBA" id="ARBA00022801"/>
    </source>
</evidence>
<dbReference type="Gene3D" id="3.30.70.360">
    <property type="match status" value="1"/>
</dbReference>
<dbReference type="AlphaFoldDB" id="A0A4Z0R099"/>
<feature type="binding site" evidence="3">
    <location>
        <position position="104"/>
    </location>
    <ligand>
        <name>Mn(2+)</name>
        <dbReference type="ChEBI" id="CHEBI:29035"/>
        <label>2</label>
    </ligand>
</feature>
<feature type="domain" description="Peptidase M20 dimerisation" evidence="4">
    <location>
        <begin position="187"/>
        <end position="276"/>
    </location>
</feature>
<dbReference type="Proteomes" id="UP000298460">
    <property type="component" value="Unassembled WGS sequence"/>
</dbReference>
<feature type="binding site" evidence="3">
    <location>
        <position position="138"/>
    </location>
    <ligand>
        <name>Mn(2+)</name>
        <dbReference type="ChEBI" id="CHEBI:29035"/>
        <label>2</label>
    </ligand>
</feature>
<dbReference type="OrthoDB" id="9776731at2"/>
<comment type="caution">
    <text evidence="5">The sequence shown here is derived from an EMBL/GenBank/DDBJ whole genome shotgun (WGS) entry which is preliminary data.</text>
</comment>
<reference evidence="5 6" key="1">
    <citation type="submission" date="2019-03" db="EMBL/GenBank/DDBJ databases">
        <title>Draft Genome Sequence of Desulfosporosinus fructosivorans Strain 63.6F, Isolated from Marine Sediment in the Baltic Sea.</title>
        <authorList>
            <person name="Hausmann B."/>
            <person name="Vandieken V."/>
            <person name="Pjevac P."/>
            <person name="Schreck K."/>
            <person name="Herbold C.W."/>
            <person name="Loy A."/>
        </authorList>
    </citation>
    <scope>NUCLEOTIDE SEQUENCE [LARGE SCALE GENOMIC DNA]</scope>
    <source>
        <strain evidence="5 6">63.6F</strain>
    </source>
</reference>
<name>A0A4Z0R099_9FIRM</name>
<feature type="binding site" evidence="3">
    <location>
        <position position="363"/>
    </location>
    <ligand>
        <name>Mn(2+)</name>
        <dbReference type="ChEBI" id="CHEBI:29035"/>
        <label>2</label>
    </ligand>
</feature>